<dbReference type="InterPro" id="IPR029063">
    <property type="entry name" value="SAM-dependent_MTases_sf"/>
</dbReference>
<dbReference type="GO" id="GO:0000179">
    <property type="term" value="F:rRNA (adenine-N6,N6-)-dimethyltransferase activity"/>
    <property type="evidence" value="ECO:0007669"/>
    <property type="project" value="InterPro"/>
</dbReference>
<dbReference type="SMART" id="SM00650">
    <property type="entry name" value="rADc"/>
    <property type="match status" value="1"/>
</dbReference>
<dbReference type="CDD" id="cd02440">
    <property type="entry name" value="AdoMet_MTases"/>
    <property type="match status" value="1"/>
</dbReference>
<dbReference type="AlphaFoldDB" id="A0A1K2H4Y5"/>
<dbReference type="InterPro" id="IPR020598">
    <property type="entry name" value="rRNA_Ade_methylase_Trfase_N"/>
</dbReference>
<dbReference type="PANTHER" id="PTHR11579">
    <property type="entry name" value="PROTEIN-L-ISOASPARTATE O-METHYLTRANSFERASE"/>
    <property type="match status" value="1"/>
</dbReference>
<dbReference type="SUPFAM" id="SSF53335">
    <property type="entry name" value="S-adenosyl-L-methionine-dependent methyltransferases"/>
    <property type="match status" value="1"/>
</dbReference>
<dbReference type="EMBL" id="FPKR01000001">
    <property type="protein sequence ID" value="SFZ70304.1"/>
    <property type="molecule type" value="Genomic_DNA"/>
</dbReference>
<dbReference type="OrthoDB" id="9810066at2"/>
<feature type="domain" description="Ribosomal RNA adenine methylase transferase N-terminal" evidence="7">
    <location>
        <begin position="65"/>
        <end position="215"/>
    </location>
</feature>
<accession>A0A1K2H4Y5</accession>
<dbReference type="Gene3D" id="3.40.50.150">
    <property type="entry name" value="Vaccinia Virus protein VP39"/>
    <property type="match status" value="1"/>
</dbReference>
<gene>
    <name evidence="8" type="ORF">SAMN02745887_00153</name>
</gene>
<dbReference type="InterPro" id="IPR000682">
    <property type="entry name" value="PCMT"/>
</dbReference>
<sequence length="216" mass="23482">MDWEQARFNMVEQQIRPWDVLDLTVLGLLSVVKREDFVPAARRELALVDMEIPLSASARMWSPKLEARAVQEVALTGKERVLEIGTGSGYLAALLGKLSKQVYSVEIDPALAEQARANLAAAGIQNVTVEVGDAVRGWSKHAPYDVIVASGSYPSVPDFLFEQLAEGGRLFAIVGDEPAMTASVFTKLAGSIKQEKLFETVIAPLVNAPQPARFAF</sequence>
<proteinExistence type="inferred from homology"/>
<evidence type="ECO:0000256" key="3">
    <source>
        <dbReference type="ARBA" id="ARBA00022603"/>
    </source>
</evidence>
<dbReference type="GO" id="GO:0004719">
    <property type="term" value="F:protein-L-isoaspartate (D-aspartate) O-methyltransferase activity"/>
    <property type="evidence" value="ECO:0007669"/>
    <property type="project" value="InterPro"/>
</dbReference>
<evidence type="ECO:0000313" key="8">
    <source>
        <dbReference type="EMBL" id="SFZ70304.1"/>
    </source>
</evidence>
<keyword evidence="4 8" id="KW-0808">Transferase</keyword>
<reference evidence="8 9" key="1">
    <citation type="submission" date="2016-11" db="EMBL/GenBank/DDBJ databases">
        <authorList>
            <person name="Jaros S."/>
            <person name="Januszkiewicz K."/>
            <person name="Wedrychowicz H."/>
        </authorList>
    </citation>
    <scope>NUCLEOTIDE SEQUENCE [LARGE SCALE GENOMIC DNA]</scope>
    <source>
        <strain evidence="8 9">DSM 18899</strain>
    </source>
</reference>
<dbReference type="RefSeq" id="WP_072426708.1">
    <property type="nucleotide sequence ID" value="NZ_FPKR01000001.1"/>
</dbReference>
<dbReference type="Pfam" id="PF01135">
    <property type="entry name" value="PCMT"/>
    <property type="match status" value="1"/>
</dbReference>
<name>A0A1K2H4Y5_9NEIS</name>
<evidence type="ECO:0000256" key="4">
    <source>
        <dbReference type="ARBA" id="ARBA00022679"/>
    </source>
</evidence>
<protein>
    <recommendedName>
        <fullName evidence="2">Protein-L-isoaspartate O-methyltransferase</fullName>
    </recommendedName>
    <alternativeName>
        <fullName evidence="6">Protein L-isoaspartyl methyltransferase</fullName>
    </alternativeName>
</protein>
<dbReference type="STRING" id="1121279.SAMN02745887_00153"/>
<dbReference type="Proteomes" id="UP000186513">
    <property type="component" value="Unassembled WGS sequence"/>
</dbReference>
<keyword evidence="9" id="KW-1185">Reference proteome</keyword>
<evidence type="ECO:0000256" key="6">
    <source>
        <dbReference type="ARBA" id="ARBA00030757"/>
    </source>
</evidence>
<dbReference type="GO" id="GO:0005737">
    <property type="term" value="C:cytoplasm"/>
    <property type="evidence" value="ECO:0007669"/>
    <property type="project" value="TreeGrafter"/>
</dbReference>
<evidence type="ECO:0000259" key="7">
    <source>
        <dbReference type="SMART" id="SM00650"/>
    </source>
</evidence>
<keyword evidence="3 8" id="KW-0489">Methyltransferase</keyword>
<organism evidence="8 9">
    <name type="scientific">Chitinimonas taiwanensis DSM 18899</name>
    <dbReference type="NCBI Taxonomy" id="1121279"/>
    <lineage>
        <taxon>Bacteria</taxon>
        <taxon>Pseudomonadati</taxon>
        <taxon>Pseudomonadota</taxon>
        <taxon>Betaproteobacteria</taxon>
        <taxon>Neisseriales</taxon>
        <taxon>Chitinibacteraceae</taxon>
        <taxon>Chitinimonas</taxon>
    </lineage>
</organism>
<dbReference type="PANTHER" id="PTHR11579:SF18">
    <property type="entry name" value="PROTEIN-L-ISOASPARTATE O-METHYLTRANSFERASE"/>
    <property type="match status" value="1"/>
</dbReference>
<evidence type="ECO:0000313" key="9">
    <source>
        <dbReference type="Proteomes" id="UP000186513"/>
    </source>
</evidence>
<evidence type="ECO:0000256" key="2">
    <source>
        <dbReference type="ARBA" id="ARBA00013346"/>
    </source>
</evidence>
<evidence type="ECO:0000256" key="1">
    <source>
        <dbReference type="ARBA" id="ARBA00005369"/>
    </source>
</evidence>
<comment type="similarity">
    <text evidence="1">Belongs to the methyltransferase superfamily. L-isoaspartyl/D-aspartyl protein methyltransferase family.</text>
</comment>
<evidence type="ECO:0000256" key="5">
    <source>
        <dbReference type="ARBA" id="ARBA00022691"/>
    </source>
</evidence>
<keyword evidence="5" id="KW-0949">S-adenosyl-L-methionine</keyword>